<name>A0AC61NGB4_9BACT</name>
<sequence length="119" mass="12745">MKIVIPTTAQGTIDSHFGHCASFMVYQIDENKKIVGKEKVEAPEGCGCKSNIAQQLKDKGVTLMLASNMGNGAVQKLSNAGIKVIKGCSGDNIECVNNYLNETLQVVDITCDHSSCKSH</sequence>
<organism evidence="1 2">
    <name type="scientific">Halosquirtibacter laminarini</name>
    <dbReference type="NCBI Taxonomy" id="3374600"/>
    <lineage>
        <taxon>Bacteria</taxon>
        <taxon>Pseudomonadati</taxon>
        <taxon>Bacteroidota</taxon>
        <taxon>Bacteroidia</taxon>
        <taxon>Marinilabiliales</taxon>
        <taxon>Prolixibacteraceae</taxon>
        <taxon>Halosquirtibacter</taxon>
    </lineage>
</organism>
<dbReference type="Proteomes" id="UP000826212">
    <property type="component" value="Chromosome"/>
</dbReference>
<accession>A0AC61NGB4</accession>
<gene>
    <name evidence="1" type="ORF">K4L44_01985</name>
</gene>
<dbReference type="EMBL" id="CP081303">
    <property type="protein sequence ID" value="QZE14666.1"/>
    <property type="molecule type" value="Genomic_DNA"/>
</dbReference>
<keyword evidence="2" id="KW-1185">Reference proteome</keyword>
<evidence type="ECO:0000313" key="2">
    <source>
        <dbReference type="Proteomes" id="UP000826212"/>
    </source>
</evidence>
<protein>
    <submittedName>
        <fullName evidence="1">NifB/NifX family molybdenum-iron cluster-binding protein</fullName>
    </submittedName>
</protein>
<evidence type="ECO:0000313" key="1">
    <source>
        <dbReference type="EMBL" id="QZE14666.1"/>
    </source>
</evidence>
<reference evidence="1" key="1">
    <citation type="submission" date="2021-08" db="EMBL/GenBank/DDBJ databases">
        <title>Novel anaerobic bacterium isolated from sea squirt in East Sea, Republic of Korea.</title>
        <authorList>
            <person name="Nguyen T.H."/>
            <person name="Li Z."/>
            <person name="Lee Y.-J."/>
            <person name="Ko J."/>
            <person name="Kim S.-G."/>
        </authorList>
    </citation>
    <scope>NUCLEOTIDE SEQUENCE</scope>
    <source>
        <strain evidence="1">KCTC 25031</strain>
    </source>
</reference>
<proteinExistence type="predicted"/>